<gene>
    <name evidence="1" type="ORF">HMPREF9423_0678</name>
</gene>
<proteinExistence type="predicted"/>
<evidence type="ECO:0000313" key="2">
    <source>
        <dbReference type="Proteomes" id="UP000002815"/>
    </source>
</evidence>
<organism evidence="1 2">
    <name type="scientific">Streptococcus infantis ATCC 700779</name>
    <dbReference type="NCBI Taxonomy" id="889204"/>
    <lineage>
        <taxon>Bacteria</taxon>
        <taxon>Bacillati</taxon>
        <taxon>Bacillota</taxon>
        <taxon>Bacilli</taxon>
        <taxon>Lactobacillales</taxon>
        <taxon>Streptococcaceae</taxon>
        <taxon>Streptococcus</taxon>
    </lineage>
</organism>
<name>E8JZL5_9STRE</name>
<dbReference type="HOGENOM" id="CLU_1420746_0_0_9"/>
<dbReference type="Proteomes" id="UP000002815">
    <property type="component" value="Unassembled WGS sequence"/>
</dbReference>
<comment type="caution">
    <text evidence="1">The sequence shown here is derived from an EMBL/GenBank/DDBJ whole genome shotgun (WGS) entry which is preliminary data.</text>
</comment>
<dbReference type="AlphaFoldDB" id="E8JZL5"/>
<accession>E8JZL5</accession>
<sequence>MKLFEVYSDLSSFSEKTDIYGDFAHILWEGNASKKTRNVPIPEIYIDRLGPDVPEAYVSNRSLIVSQRIKDSLFTSGLTGFTAILAVKNKIIKCDWKNLSEDYFEKYYSIDDVIEKGRHNQSIADKMPNLWWIKANDSISFHKNSSQEWDYVINNESDFYYGAGDKLGVFVSEKAKSFMESLCLPLKYNEL</sequence>
<dbReference type="GeneID" id="29747259"/>
<protein>
    <submittedName>
        <fullName evidence="1">Uncharacterized protein</fullName>
    </submittedName>
</protein>
<keyword evidence="2" id="KW-1185">Reference proteome</keyword>
<dbReference type="EMBL" id="AEVD01000005">
    <property type="protein sequence ID" value="EFX37034.1"/>
    <property type="molecule type" value="Genomic_DNA"/>
</dbReference>
<dbReference type="PATRIC" id="fig|889204.5.peg.1202"/>
<evidence type="ECO:0000313" key="1">
    <source>
        <dbReference type="EMBL" id="EFX37034.1"/>
    </source>
</evidence>
<reference evidence="1 2" key="1">
    <citation type="submission" date="2010-12" db="EMBL/GenBank/DDBJ databases">
        <authorList>
            <person name="Muzny D."/>
            <person name="Qin X."/>
            <person name="Deng J."/>
            <person name="Jiang H."/>
            <person name="Liu Y."/>
            <person name="Qu J."/>
            <person name="Song X.-Z."/>
            <person name="Zhang L."/>
            <person name="Thornton R."/>
            <person name="Coyle M."/>
            <person name="Francisco L."/>
            <person name="Jackson L."/>
            <person name="Javaid M."/>
            <person name="Korchina V."/>
            <person name="Kovar C."/>
            <person name="Mata R."/>
            <person name="Mathew T."/>
            <person name="Ngo R."/>
            <person name="Nguyen L."/>
            <person name="Nguyen N."/>
            <person name="Okwuonu G."/>
            <person name="Ongeri F."/>
            <person name="Pham C."/>
            <person name="Simmons D."/>
            <person name="Wilczek-Boney K."/>
            <person name="Hale W."/>
            <person name="Jakkamsetti A."/>
            <person name="Pham P."/>
            <person name="Ruth R."/>
            <person name="San Lucas F."/>
            <person name="Warren J."/>
            <person name="Zhang J."/>
            <person name="Zhao Z."/>
            <person name="Zhou C."/>
            <person name="Zhu D."/>
            <person name="Lee S."/>
            <person name="Bess C."/>
            <person name="Blankenburg K."/>
            <person name="Forbes L."/>
            <person name="Fu Q."/>
            <person name="Gubbala S."/>
            <person name="Hirani K."/>
            <person name="Jayaseelan J.C."/>
            <person name="Lara F."/>
            <person name="Munidasa M."/>
            <person name="Palculict T."/>
            <person name="Patil S."/>
            <person name="Pu L.-L."/>
            <person name="Saada N."/>
            <person name="Tang L."/>
            <person name="Weissenberger G."/>
            <person name="Zhu Y."/>
            <person name="Hemphill L."/>
            <person name="Shang Y."/>
            <person name="Youmans B."/>
            <person name="Ayvaz T."/>
            <person name="Ross M."/>
            <person name="Santibanez J."/>
            <person name="Aqrawi P."/>
            <person name="Gross S."/>
            <person name="Joshi V."/>
            <person name="Fowler G."/>
            <person name="Nazareth L."/>
            <person name="Reid J."/>
            <person name="Worley K."/>
            <person name="Petrosino J."/>
            <person name="Highlander S."/>
            <person name="Gibbs R."/>
        </authorList>
    </citation>
    <scope>NUCLEOTIDE SEQUENCE [LARGE SCALE GENOMIC DNA]</scope>
    <source>
        <strain evidence="1 2">ATCC 700779</strain>
    </source>
</reference>
<dbReference type="RefSeq" id="WP_006148365.1">
    <property type="nucleotide sequence ID" value="NZ_AJTA01000038.1"/>
</dbReference>